<feature type="transmembrane region" description="Helical" evidence="1">
    <location>
        <begin position="237"/>
        <end position="256"/>
    </location>
</feature>
<proteinExistence type="predicted"/>
<evidence type="ECO:0000313" key="2">
    <source>
        <dbReference type="EMBL" id="OGK47031.1"/>
    </source>
</evidence>
<sequence>MKLIKKFLKGNNLAIILVLLIVNLLFMKFFWEEIFFDRFTIGAVWAEVVALEWKTEAIYQNIISDLNPFAANNKFFYPFGTDLVSAEGGNAYFFVFLRPFLSTHQSVFAITAFGLLFSSIGMYILLRNLKMEKWTSLLFSLAFSYTTFLQPRGAHTTYLALYVFPWFFLSLLTILQSNNLHKKILATIGMGVMAGLTLFVNLYFFIILVWSIIFLFIYGLIWERKLLIKLIVKSFKFFSFSGVVFLIFISPWLIALYDTYTFESIPKIPGWGGSITLSADIFNYFIPSRYAFFMRHIEGFISSKFVFARTIFEQYVYPGLFILGSYAILLFLIIKRKAPKKLMRYLWPLISVSLAFALLTLGPFLHVFGKWWIEVEEGIRIVVPMPYIIFHYMPFMANVRAPGRLVVGFIFFATIATAYLFNYFLNKQSGNVKKILIIAGFVIFFVDHIFWVRTPPTPIFLPKNIYRTIANDKSSATLYEIPSTVRDGFNYFGDKDGMYFIYGMFYHDKPVLGGHAGRLQRYKFEYYQNNPFLGYLGKLTDLYLESNVGLLEYERILSPKINKEASIDAIDFLDLKYILVNNNMSYSPSVSATLSSLGFKKTMTEKNYSLLTRMPSKREFLNINLSMTGADIYLGDGWIREDHDNLVQKKSSLLFKINKPRDMQLTIKGRTFFSPQPGKLYVNRKYLGVIDFTTEESRHSINIPKDQLKQGINEVHIFFENEYPYNEIEKGSTDLNGFSAQFKGLALTDN</sequence>
<feature type="transmembrane region" description="Helical" evidence="1">
    <location>
        <begin position="315"/>
        <end position="334"/>
    </location>
</feature>
<evidence type="ECO:0000313" key="3">
    <source>
        <dbReference type="Proteomes" id="UP000177141"/>
    </source>
</evidence>
<evidence type="ECO:0000256" key="1">
    <source>
        <dbReference type="SAM" id="Phobius"/>
    </source>
</evidence>
<dbReference type="STRING" id="1802061.A3A93_02825"/>
<protein>
    <recommendedName>
        <fullName evidence="4">Glycosyltransferase RgtA/B/C/D-like domain-containing protein</fullName>
    </recommendedName>
</protein>
<feature type="transmembrane region" description="Helical" evidence="1">
    <location>
        <begin position="435"/>
        <end position="452"/>
    </location>
</feature>
<feature type="transmembrane region" description="Helical" evidence="1">
    <location>
        <begin position="107"/>
        <end position="126"/>
    </location>
</feature>
<dbReference type="AlphaFoldDB" id="A0A1F7IUJ1"/>
<feature type="transmembrane region" description="Helical" evidence="1">
    <location>
        <begin position="405"/>
        <end position="423"/>
    </location>
</feature>
<feature type="transmembrane region" description="Helical" evidence="1">
    <location>
        <begin position="12"/>
        <end position="31"/>
    </location>
</feature>
<name>A0A1F7IUJ1_9BACT</name>
<feature type="transmembrane region" description="Helical" evidence="1">
    <location>
        <begin position="184"/>
        <end position="217"/>
    </location>
</feature>
<gene>
    <name evidence="2" type="ORF">A3A93_02825</name>
</gene>
<comment type="caution">
    <text evidence="2">The sequence shown here is derived from an EMBL/GenBank/DDBJ whole genome shotgun (WGS) entry which is preliminary data.</text>
</comment>
<feature type="transmembrane region" description="Helical" evidence="1">
    <location>
        <begin position="346"/>
        <end position="368"/>
    </location>
</feature>
<keyword evidence="1" id="KW-0472">Membrane</keyword>
<accession>A0A1F7IUJ1</accession>
<dbReference type="EMBL" id="MGAL01000036">
    <property type="protein sequence ID" value="OGK47031.1"/>
    <property type="molecule type" value="Genomic_DNA"/>
</dbReference>
<reference evidence="2 3" key="1">
    <citation type="journal article" date="2016" name="Nat. Commun.">
        <title>Thousands of microbial genomes shed light on interconnected biogeochemical processes in an aquifer system.</title>
        <authorList>
            <person name="Anantharaman K."/>
            <person name="Brown C.T."/>
            <person name="Hug L.A."/>
            <person name="Sharon I."/>
            <person name="Castelle C.J."/>
            <person name="Probst A.J."/>
            <person name="Thomas B.C."/>
            <person name="Singh A."/>
            <person name="Wilkins M.J."/>
            <person name="Karaoz U."/>
            <person name="Brodie E.L."/>
            <person name="Williams K.H."/>
            <person name="Hubbard S.S."/>
            <person name="Banfield J.F."/>
        </authorList>
    </citation>
    <scope>NUCLEOTIDE SEQUENCE [LARGE SCALE GENOMIC DNA]</scope>
</reference>
<feature type="transmembrane region" description="Helical" evidence="1">
    <location>
        <begin position="156"/>
        <end position="175"/>
    </location>
</feature>
<keyword evidence="1" id="KW-0812">Transmembrane</keyword>
<organism evidence="2 3">
    <name type="scientific">Candidatus Roizmanbacteria bacterium RIFCSPLOWO2_01_FULL_38_12</name>
    <dbReference type="NCBI Taxonomy" id="1802061"/>
    <lineage>
        <taxon>Bacteria</taxon>
        <taxon>Candidatus Roizmaniibacteriota</taxon>
    </lineage>
</organism>
<dbReference type="Proteomes" id="UP000177141">
    <property type="component" value="Unassembled WGS sequence"/>
</dbReference>
<evidence type="ECO:0008006" key="4">
    <source>
        <dbReference type="Google" id="ProtNLM"/>
    </source>
</evidence>
<keyword evidence="1" id="KW-1133">Transmembrane helix</keyword>